<dbReference type="GO" id="GO:0120147">
    <property type="term" value="F:formylglycine-generating oxidase activity"/>
    <property type="evidence" value="ECO:0007669"/>
    <property type="project" value="TreeGrafter"/>
</dbReference>
<reference evidence="2" key="2">
    <citation type="submission" date="2021-01" db="EMBL/GenBank/DDBJ databases">
        <authorList>
            <person name="Hahn C.R."/>
            <person name="Youssef N.H."/>
            <person name="Elshahed M."/>
        </authorList>
    </citation>
    <scope>NUCLEOTIDE SEQUENCE</scope>
    <source>
        <strain evidence="2">Zod_Metabat.24</strain>
    </source>
</reference>
<dbReference type="InterPro" id="IPR042095">
    <property type="entry name" value="SUMF_sf"/>
</dbReference>
<evidence type="ECO:0000313" key="3">
    <source>
        <dbReference type="Proteomes" id="UP000809273"/>
    </source>
</evidence>
<reference evidence="2" key="1">
    <citation type="journal article" date="2021" name="Environ. Microbiol.">
        <title>Genomic characterization of three novel Desulfobacterota classes expand the metabolic and phylogenetic diversity of the phylum.</title>
        <authorList>
            <person name="Murphy C.L."/>
            <person name="Biggerstaff J."/>
            <person name="Eichhorn A."/>
            <person name="Ewing E."/>
            <person name="Shahan R."/>
            <person name="Soriano D."/>
            <person name="Stewart S."/>
            <person name="VanMol K."/>
            <person name="Walker R."/>
            <person name="Walters P."/>
            <person name="Elshahed M.S."/>
            <person name="Youssef N.H."/>
        </authorList>
    </citation>
    <scope>NUCLEOTIDE SEQUENCE</scope>
    <source>
        <strain evidence="2">Zod_Metabat.24</strain>
    </source>
</reference>
<dbReference type="Pfam" id="PF03781">
    <property type="entry name" value="FGE-sulfatase"/>
    <property type="match status" value="1"/>
</dbReference>
<gene>
    <name evidence="2" type="ORF">JW984_07090</name>
</gene>
<comment type="caution">
    <text evidence="2">The sequence shown here is derived from an EMBL/GenBank/DDBJ whole genome shotgun (WGS) entry which is preliminary data.</text>
</comment>
<dbReference type="InterPro" id="IPR051043">
    <property type="entry name" value="Sulfatase_Mod_Factor_Kinase"/>
</dbReference>
<accession>A0A9D8PNZ2</accession>
<sequence>MPQTPCAVELDKMVEVPGGTFVMGGADDGMENSVPAHEVKVNYFFIDSHEVTNVRFAEFLNHLGKTTLNGNKLIDLDLSGIEVEERGGKAFYVAKEGMEEYPVVSVTWHGADEYAKFRGKRLPTEAEWEYAASGGAKSKFPWGDDYDPNRTNQGGSFGALTPVMSYLPNGFGLYDMVGNAMEWTADWYGEDYYTKSPPDNPTGPKAGTERVVRGGAFDSIQPVTVRDRFYLKPDRSLPDLGFRCVK</sequence>
<dbReference type="AlphaFoldDB" id="A0A9D8PNZ2"/>
<dbReference type="Gene3D" id="3.90.1580.10">
    <property type="entry name" value="paralog of FGE (formylglycine-generating enzyme)"/>
    <property type="match status" value="1"/>
</dbReference>
<evidence type="ECO:0000259" key="1">
    <source>
        <dbReference type="Pfam" id="PF03781"/>
    </source>
</evidence>
<dbReference type="PANTHER" id="PTHR23150:SF19">
    <property type="entry name" value="FORMYLGLYCINE-GENERATING ENZYME"/>
    <property type="match status" value="1"/>
</dbReference>
<name>A0A9D8PNZ2_9DELT</name>
<dbReference type="SUPFAM" id="SSF56436">
    <property type="entry name" value="C-type lectin-like"/>
    <property type="match status" value="1"/>
</dbReference>
<organism evidence="2 3">
    <name type="scientific">Candidatus Zymogenus saltonus</name>
    <dbReference type="NCBI Taxonomy" id="2844893"/>
    <lineage>
        <taxon>Bacteria</taxon>
        <taxon>Deltaproteobacteria</taxon>
        <taxon>Candidatus Zymogenia</taxon>
        <taxon>Candidatus Zymogeniales</taxon>
        <taxon>Candidatus Zymogenaceae</taxon>
        <taxon>Candidatus Zymogenus</taxon>
    </lineage>
</organism>
<protein>
    <submittedName>
        <fullName evidence="2">SUMF1/EgtB/PvdO family nonheme iron enzyme</fullName>
    </submittedName>
</protein>
<evidence type="ECO:0000313" key="2">
    <source>
        <dbReference type="EMBL" id="MBN1572943.1"/>
    </source>
</evidence>
<dbReference type="InterPro" id="IPR005532">
    <property type="entry name" value="SUMF_dom"/>
</dbReference>
<dbReference type="InterPro" id="IPR016187">
    <property type="entry name" value="CTDL_fold"/>
</dbReference>
<feature type="domain" description="Sulfatase-modifying factor enzyme-like" evidence="1">
    <location>
        <begin position="10"/>
        <end position="246"/>
    </location>
</feature>
<dbReference type="EMBL" id="JAFGIX010000032">
    <property type="protein sequence ID" value="MBN1572943.1"/>
    <property type="molecule type" value="Genomic_DNA"/>
</dbReference>
<dbReference type="PANTHER" id="PTHR23150">
    <property type="entry name" value="SULFATASE MODIFYING FACTOR 1, 2"/>
    <property type="match status" value="1"/>
</dbReference>
<dbReference type="Proteomes" id="UP000809273">
    <property type="component" value="Unassembled WGS sequence"/>
</dbReference>
<proteinExistence type="predicted"/>